<dbReference type="Proteomes" id="UP001286456">
    <property type="component" value="Unassembled WGS sequence"/>
</dbReference>
<dbReference type="GO" id="GO:0016579">
    <property type="term" value="P:protein deubiquitination"/>
    <property type="evidence" value="ECO:0007669"/>
    <property type="project" value="TreeGrafter"/>
</dbReference>
<dbReference type="PANTHER" id="PTHR39597">
    <property type="entry name" value="UBA DOMAIN-CONTAINING PROTEIN RUP1"/>
    <property type="match status" value="1"/>
</dbReference>
<dbReference type="AlphaFoldDB" id="A0AAE0INE3"/>
<reference evidence="2" key="1">
    <citation type="journal article" date="2023" name="Mol. Phylogenet. Evol.">
        <title>Genome-scale phylogeny and comparative genomics of the fungal order Sordariales.</title>
        <authorList>
            <person name="Hensen N."/>
            <person name="Bonometti L."/>
            <person name="Westerberg I."/>
            <person name="Brannstrom I.O."/>
            <person name="Guillou S."/>
            <person name="Cros-Aarteil S."/>
            <person name="Calhoun S."/>
            <person name="Haridas S."/>
            <person name="Kuo A."/>
            <person name="Mondo S."/>
            <person name="Pangilinan J."/>
            <person name="Riley R."/>
            <person name="LaButti K."/>
            <person name="Andreopoulos B."/>
            <person name="Lipzen A."/>
            <person name="Chen C."/>
            <person name="Yan M."/>
            <person name="Daum C."/>
            <person name="Ng V."/>
            <person name="Clum A."/>
            <person name="Steindorff A."/>
            <person name="Ohm R.A."/>
            <person name="Martin F."/>
            <person name="Silar P."/>
            <person name="Natvig D.O."/>
            <person name="Lalanne C."/>
            <person name="Gautier V."/>
            <person name="Ament-Velasquez S.L."/>
            <person name="Kruys A."/>
            <person name="Hutchinson M.I."/>
            <person name="Powell A.J."/>
            <person name="Barry K."/>
            <person name="Miller A.N."/>
            <person name="Grigoriev I.V."/>
            <person name="Debuchy R."/>
            <person name="Gladieux P."/>
            <person name="Hiltunen Thoren M."/>
            <person name="Johannesson H."/>
        </authorList>
    </citation>
    <scope>NUCLEOTIDE SEQUENCE</scope>
    <source>
        <strain evidence="2">SMH4131-1</strain>
    </source>
</reference>
<feature type="region of interest" description="Disordered" evidence="1">
    <location>
        <begin position="67"/>
        <end position="160"/>
    </location>
</feature>
<dbReference type="PANTHER" id="PTHR39597:SF1">
    <property type="entry name" value="UBA DOMAIN-CONTAINING PROTEIN RUP1"/>
    <property type="match status" value="1"/>
</dbReference>
<keyword evidence="3" id="KW-1185">Reference proteome</keyword>
<feature type="region of interest" description="Disordered" evidence="1">
    <location>
        <begin position="744"/>
        <end position="800"/>
    </location>
</feature>
<reference evidence="2" key="2">
    <citation type="submission" date="2023-06" db="EMBL/GenBank/DDBJ databases">
        <authorList>
            <consortium name="Lawrence Berkeley National Laboratory"/>
            <person name="Haridas S."/>
            <person name="Hensen N."/>
            <person name="Bonometti L."/>
            <person name="Westerberg I."/>
            <person name="Brannstrom I.O."/>
            <person name="Guillou S."/>
            <person name="Cros-Aarteil S."/>
            <person name="Calhoun S."/>
            <person name="Kuo A."/>
            <person name="Mondo S."/>
            <person name="Pangilinan J."/>
            <person name="Riley R."/>
            <person name="Labutti K."/>
            <person name="Andreopoulos B."/>
            <person name="Lipzen A."/>
            <person name="Chen C."/>
            <person name="Yanf M."/>
            <person name="Daum C."/>
            <person name="Ng V."/>
            <person name="Clum A."/>
            <person name="Steindorff A."/>
            <person name="Ohm R."/>
            <person name="Martin F."/>
            <person name="Silar P."/>
            <person name="Natvig D."/>
            <person name="Lalanne C."/>
            <person name="Gautier V."/>
            <person name="Ament-Velasquez S.L."/>
            <person name="Kruys A."/>
            <person name="Hutchinson M.I."/>
            <person name="Powell A.J."/>
            <person name="Barry K."/>
            <person name="Miller A.N."/>
            <person name="Grigoriev I.V."/>
            <person name="Debuchy R."/>
            <person name="Gladieux P."/>
            <person name="Thoren M.H."/>
            <person name="Johannesson H."/>
        </authorList>
    </citation>
    <scope>NUCLEOTIDE SEQUENCE</scope>
    <source>
        <strain evidence="2">SMH4131-1</strain>
    </source>
</reference>
<feature type="compositionally biased region" description="Polar residues" evidence="1">
    <location>
        <begin position="67"/>
        <end position="86"/>
    </location>
</feature>
<accession>A0AAE0INE3</accession>
<gene>
    <name evidence="2" type="ORF">B0T19DRAFT_442309</name>
</gene>
<dbReference type="GO" id="GO:0005829">
    <property type="term" value="C:cytosol"/>
    <property type="evidence" value="ECO:0007669"/>
    <property type="project" value="TreeGrafter"/>
</dbReference>
<comment type="caution">
    <text evidence="2">The sequence shown here is derived from an EMBL/GenBank/DDBJ whole genome shotgun (WGS) entry which is preliminary data.</text>
</comment>
<dbReference type="InterPro" id="IPR055335">
    <property type="entry name" value="Ucp6/RUP1"/>
</dbReference>
<dbReference type="GO" id="GO:0005634">
    <property type="term" value="C:nucleus"/>
    <property type="evidence" value="ECO:0007669"/>
    <property type="project" value="TreeGrafter"/>
</dbReference>
<proteinExistence type="predicted"/>
<evidence type="ECO:0000313" key="2">
    <source>
        <dbReference type="EMBL" id="KAK3328408.1"/>
    </source>
</evidence>
<evidence type="ECO:0000256" key="1">
    <source>
        <dbReference type="SAM" id="MobiDB-lite"/>
    </source>
</evidence>
<name>A0AAE0INE3_9PEZI</name>
<feature type="region of interest" description="Disordered" evidence="1">
    <location>
        <begin position="172"/>
        <end position="199"/>
    </location>
</feature>
<feature type="compositionally biased region" description="Polar residues" evidence="1">
    <location>
        <begin position="172"/>
        <end position="182"/>
    </location>
</feature>
<sequence length="913" mass="101951">MAFVPNAAPSGDQINQVLEFTWQGMSYEMAERALRAKNNDVNAVVMEFFDDAEKFASKYTQSWDETAFSSSREGDQTSATAQSTPSFIIEPADSSNDNVIWGSEPSNFYGIPPTRPAPSRPPSRANTKSPMSHLVDLTAGEYRPPPNEYGNDAASSAQEEDDIQRAINESLQQSGMQNSQTIPGPPQRPPPSPAQESGVTLAHFGPANKSEYDPNEWAMVQVKAEPVEDPEPAARVRSDGSDVFLRSRGSGRRDRLGSILMVFHSIPAARNALLHLGNPPATGYGSHYEWWKGEPIVLSDEQDEDQRWDQAWKLPPSWAHELHRLVAFLDSTERSYGTADILASIRKPNSPDPESEFFVNLKKACLQAQPIDDAGPGPSAVFLAPIRSSTIHGIEDQQPPVACIPVVDYGSTFHPKSTIYKALDLSVFPESSSHEPHIYRTLKAITRPPQVLTVFFEHPLQERLELSETFYLDRYMERNRADMGDVYFERRVVDNALTNLRSEQNESDEWISPKTGRTCSRTALSNLAIERCRQKIQQIKNRAHWRDHEAARQVPGQDAGFYLPDHAEVANLTAEEAAVVAFYESKLKEAENTVIEVKRIERDILSPVKDALLTGMVRLAELFTVPSKHERWNPTEKYTLRGVISSHNSNTLFIRKRDVDLMQMDDDAEPVEQWWKIRSKPGSTKAVEQKMVSFETVLAETCEETQRPMMIYARDGAMSETPEPLSDALKTFVKFDNRHLKQELSQADQWGNGSEKKRGGSAAAGDSSEAKRRNRSKSIDSMDTNKASLGDLDDDNIRDAPYDLEEDDTWMNAPTSEEHLLDAQDDEARMAPNDHESMGLERTPLSYGASERLARVSLEELRPDGTSGEHVPEMQERGGFIPLITRAGLRTPTINPTLLRSREGGSPASDGSG</sequence>
<evidence type="ECO:0008006" key="4">
    <source>
        <dbReference type="Google" id="ProtNLM"/>
    </source>
</evidence>
<evidence type="ECO:0000313" key="3">
    <source>
        <dbReference type="Proteomes" id="UP001286456"/>
    </source>
</evidence>
<dbReference type="PROSITE" id="PS50330">
    <property type="entry name" value="UIM"/>
    <property type="match status" value="1"/>
</dbReference>
<organism evidence="2 3">
    <name type="scientific">Cercophora scortea</name>
    <dbReference type="NCBI Taxonomy" id="314031"/>
    <lineage>
        <taxon>Eukaryota</taxon>
        <taxon>Fungi</taxon>
        <taxon>Dikarya</taxon>
        <taxon>Ascomycota</taxon>
        <taxon>Pezizomycotina</taxon>
        <taxon>Sordariomycetes</taxon>
        <taxon>Sordariomycetidae</taxon>
        <taxon>Sordariales</taxon>
        <taxon>Lasiosphaeriaceae</taxon>
        <taxon>Cercophora</taxon>
    </lineage>
</organism>
<dbReference type="EMBL" id="JAUEPO010000003">
    <property type="protein sequence ID" value="KAK3328408.1"/>
    <property type="molecule type" value="Genomic_DNA"/>
</dbReference>
<feature type="region of interest" description="Disordered" evidence="1">
    <location>
        <begin position="882"/>
        <end position="913"/>
    </location>
</feature>
<dbReference type="InterPro" id="IPR003903">
    <property type="entry name" value="UIM_dom"/>
</dbReference>
<feature type="compositionally biased region" description="Pro residues" evidence="1">
    <location>
        <begin position="183"/>
        <end position="193"/>
    </location>
</feature>
<protein>
    <recommendedName>
        <fullName evidence="4">UBA domain-containing protein</fullName>
    </recommendedName>
</protein>